<evidence type="ECO:0000256" key="4">
    <source>
        <dbReference type="ARBA" id="ARBA00022723"/>
    </source>
</evidence>
<dbReference type="Gene3D" id="3.20.20.70">
    <property type="entry name" value="Aldolase class I"/>
    <property type="match status" value="1"/>
</dbReference>
<dbReference type="PANTHER" id="PTHR11228:SF34">
    <property type="entry name" value="TUNGSTEN-CONTAINING ALDEHYDE FERREDOXIN OXIDOREDUCTASE COFACTOR MODIFYING PROTEIN"/>
    <property type="match status" value="1"/>
</dbReference>
<dbReference type="InterPro" id="IPR058240">
    <property type="entry name" value="rSAM_sf"/>
</dbReference>
<dbReference type="GO" id="GO:0046872">
    <property type="term" value="F:metal ion binding"/>
    <property type="evidence" value="ECO:0007669"/>
    <property type="project" value="UniProtKB-KW"/>
</dbReference>
<dbReference type="SFLD" id="SFLDG01386">
    <property type="entry name" value="main_SPASM_domain-containing"/>
    <property type="match status" value="1"/>
</dbReference>
<dbReference type="SUPFAM" id="SSF102114">
    <property type="entry name" value="Radical SAM enzymes"/>
    <property type="match status" value="1"/>
</dbReference>
<evidence type="ECO:0000256" key="2">
    <source>
        <dbReference type="ARBA" id="ARBA00022485"/>
    </source>
</evidence>
<keyword evidence="2" id="KW-0004">4Fe-4S</keyword>
<evidence type="ECO:0000313" key="8">
    <source>
        <dbReference type="EMBL" id="PSN91135.1"/>
    </source>
</evidence>
<dbReference type="CDD" id="cd01335">
    <property type="entry name" value="Radical_SAM"/>
    <property type="match status" value="1"/>
</dbReference>
<dbReference type="SFLD" id="SFLDS00029">
    <property type="entry name" value="Radical_SAM"/>
    <property type="match status" value="1"/>
</dbReference>
<feature type="domain" description="Radical SAM core" evidence="7">
    <location>
        <begin position="3"/>
        <end position="228"/>
    </location>
</feature>
<dbReference type="GO" id="GO:0003824">
    <property type="term" value="F:catalytic activity"/>
    <property type="evidence" value="ECO:0007669"/>
    <property type="project" value="InterPro"/>
</dbReference>
<keyword evidence="4" id="KW-0479">Metal-binding</keyword>
<reference evidence="8 9" key="1">
    <citation type="submission" date="2017-04" db="EMBL/GenBank/DDBJ databases">
        <title>Novel microbial lineages endemic to geothermal iron-oxide mats fill important gaps in the evolutionary history of Archaea.</title>
        <authorList>
            <person name="Jay Z.J."/>
            <person name="Beam J.P."/>
            <person name="Dlakic M."/>
            <person name="Rusch D.B."/>
            <person name="Kozubal M.A."/>
            <person name="Inskeep W.P."/>
        </authorList>
    </citation>
    <scope>NUCLEOTIDE SEQUENCE [LARGE SCALE GENOMIC DNA]</scope>
    <source>
        <strain evidence="8">OSP_D</strain>
    </source>
</reference>
<dbReference type="InterPro" id="IPR017200">
    <property type="entry name" value="PqqE-like"/>
</dbReference>
<comment type="caution">
    <text evidence="8">The sequence shown here is derived from an EMBL/GenBank/DDBJ whole genome shotgun (WGS) entry which is preliminary data.</text>
</comment>
<dbReference type="PIRSF" id="PIRSF037420">
    <property type="entry name" value="PQQ_syn_pqqE"/>
    <property type="match status" value="1"/>
</dbReference>
<evidence type="ECO:0000313" key="9">
    <source>
        <dbReference type="Proteomes" id="UP000240322"/>
    </source>
</evidence>
<evidence type="ECO:0000256" key="6">
    <source>
        <dbReference type="ARBA" id="ARBA00023014"/>
    </source>
</evidence>
<dbReference type="PANTHER" id="PTHR11228">
    <property type="entry name" value="RADICAL SAM DOMAIN PROTEIN"/>
    <property type="match status" value="1"/>
</dbReference>
<dbReference type="CDD" id="cd21123">
    <property type="entry name" value="SPASM_MftC-like"/>
    <property type="match status" value="1"/>
</dbReference>
<dbReference type="GO" id="GO:0051539">
    <property type="term" value="F:4 iron, 4 sulfur cluster binding"/>
    <property type="evidence" value="ECO:0007669"/>
    <property type="project" value="UniProtKB-KW"/>
</dbReference>
<dbReference type="SFLD" id="SFLDG01067">
    <property type="entry name" value="SPASM/twitch_domain_containing"/>
    <property type="match status" value="1"/>
</dbReference>
<dbReference type="InterPro" id="IPR007197">
    <property type="entry name" value="rSAM"/>
</dbReference>
<protein>
    <submittedName>
        <fullName evidence="8">Radical SAM/SPASM domain-containing protein</fullName>
    </submittedName>
</protein>
<dbReference type="InterPro" id="IPR050377">
    <property type="entry name" value="Radical_SAM_PqqE_MftC-like"/>
</dbReference>
<organism evidence="8 9">
    <name type="scientific">Candidatus Marsarchaeota G2 archaeon OSP_D</name>
    <dbReference type="NCBI Taxonomy" id="1978157"/>
    <lineage>
        <taxon>Archaea</taxon>
        <taxon>Candidatus Marsarchaeota</taxon>
        <taxon>Candidatus Marsarchaeota group 2</taxon>
    </lineage>
</organism>
<keyword evidence="6" id="KW-0411">Iron-sulfur</keyword>
<evidence type="ECO:0000256" key="3">
    <source>
        <dbReference type="ARBA" id="ARBA00022691"/>
    </source>
</evidence>
<gene>
    <name evidence="8" type="ORF">B9Q03_05005</name>
</gene>
<evidence type="ECO:0000256" key="5">
    <source>
        <dbReference type="ARBA" id="ARBA00023004"/>
    </source>
</evidence>
<dbReference type="NCBIfam" id="TIGR04053">
    <property type="entry name" value="TIGR04053 family radical SAM/SPASM domain-containing protein"/>
    <property type="match status" value="1"/>
</dbReference>
<dbReference type="Pfam" id="PF13186">
    <property type="entry name" value="SPASM"/>
    <property type="match status" value="1"/>
</dbReference>
<keyword evidence="3" id="KW-0949">S-adenosyl-L-methionine</keyword>
<sequence>MFDDRPVLVFWETTKACLLSCVHCRAEAIKSPLPGELSREEGYGLIEQVAEFGEPYPTVIFTGGDPLMRGDIFELLDYAKKRGVRFALSPSVTPILTREKLQELKSAGVSAISVSVDGSSPITHDGIRRVAGTYERSIEVIDAAVELGLSVQVNTTVMRDNVLELPEVFHMVRSHRVKVWEVFFLIKVGRGMGVDDLDADENESVLNFLYDASRYGVILRTVEAPSIRRVLKIREEAGDYWNNPLYERLRNRLFELEGQPNQKTTISPRGTLDGDGIIFVGYEGTVYPGGLTPVPLGNIRTQSLKQIYRSHPLLVKIRSRKLRGPCGVCEYTQLCGGSRARAYVSVHDPLGSDPGCVKTAQGLVWTS</sequence>
<dbReference type="SMART" id="SM00729">
    <property type="entry name" value="Elp3"/>
    <property type="match status" value="1"/>
</dbReference>
<dbReference type="InterPro" id="IPR013785">
    <property type="entry name" value="Aldolase_TIM"/>
</dbReference>
<name>A0A2R6AXL1_9ARCH</name>
<dbReference type="InterPro" id="IPR006638">
    <property type="entry name" value="Elp3/MiaA/NifB-like_rSAM"/>
</dbReference>
<comment type="cofactor">
    <cofactor evidence="1">
        <name>[4Fe-4S] cluster</name>
        <dbReference type="ChEBI" id="CHEBI:49883"/>
    </cofactor>
</comment>
<accession>A0A2R6AXL1</accession>
<dbReference type="AlphaFoldDB" id="A0A2R6AXL1"/>
<evidence type="ECO:0000259" key="7">
    <source>
        <dbReference type="PROSITE" id="PS51918"/>
    </source>
</evidence>
<dbReference type="InterPro" id="IPR023885">
    <property type="entry name" value="4Fe4S-binding_SPASM_dom"/>
</dbReference>
<proteinExistence type="predicted"/>
<dbReference type="Proteomes" id="UP000240322">
    <property type="component" value="Unassembled WGS sequence"/>
</dbReference>
<dbReference type="EMBL" id="NEXE01000034">
    <property type="protein sequence ID" value="PSN91135.1"/>
    <property type="molecule type" value="Genomic_DNA"/>
</dbReference>
<dbReference type="Pfam" id="PF04055">
    <property type="entry name" value="Radical_SAM"/>
    <property type="match status" value="1"/>
</dbReference>
<evidence type="ECO:0000256" key="1">
    <source>
        <dbReference type="ARBA" id="ARBA00001966"/>
    </source>
</evidence>
<dbReference type="PROSITE" id="PS51918">
    <property type="entry name" value="RADICAL_SAM"/>
    <property type="match status" value="1"/>
</dbReference>
<keyword evidence="5" id="KW-0408">Iron</keyword>